<organism evidence="1 2">
    <name type="scientific">Rufibacter tibetensis</name>
    <dbReference type="NCBI Taxonomy" id="512763"/>
    <lineage>
        <taxon>Bacteria</taxon>
        <taxon>Pseudomonadati</taxon>
        <taxon>Bacteroidota</taxon>
        <taxon>Cytophagia</taxon>
        <taxon>Cytophagales</taxon>
        <taxon>Hymenobacteraceae</taxon>
        <taxon>Rufibacter</taxon>
    </lineage>
</organism>
<sequence>MPLGQWQRMTEKEFKETTRARSNIVTETILKDYYLESLQDETFSKEPKALLPFRSYFDKTTPKTETHF</sequence>
<reference evidence="1 2" key="1">
    <citation type="submission" date="2015-08" db="EMBL/GenBank/DDBJ databases">
        <title>Complete genome sequence of Rufibacter tibetensis strain 1351t, a radiation-resistant bacterium from tibet plateau.</title>
        <authorList>
            <person name="Dai J."/>
        </authorList>
    </citation>
    <scope>NUCLEOTIDE SEQUENCE [LARGE SCALE GENOMIC DNA]</scope>
    <source>
        <strain evidence="1 2">1351</strain>
    </source>
</reference>
<protein>
    <submittedName>
        <fullName evidence="1">Uncharacterized protein</fullName>
    </submittedName>
</protein>
<proteinExistence type="predicted"/>
<dbReference type="KEGG" id="rti:DC20_21245"/>
<dbReference type="EMBL" id="CP012643">
    <property type="protein sequence ID" value="ALJ01056.1"/>
    <property type="molecule type" value="Genomic_DNA"/>
</dbReference>
<gene>
    <name evidence="1" type="ORF">DC20_21245</name>
</gene>
<evidence type="ECO:0000313" key="1">
    <source>
        <dbReference type="EMBL" id="ALJ01056.1"/>
    </source>
</evidence>
<dbReference type="Proteomes" id="UP000061382">
    <property type="component" value="Chromosome"/>
</dbReference>
<name>A0A0P0CU37_9BACT</name>
<dbReference type="AlphaFoldDB" id="A0A0P0CU37"/>
<accession>A0A0P0CU37</accession>
<evidence type="ECO:0000313" key="2">
    <source>
        <dbReference type="Proteomes" id="UP000061382"/>
    </source>
</evidence>
<dbReference type="STRING" id="512763.DC20_21245"/>
<dbReference type="PATRIC" id="fig|512763.3.peg.4667"/>
<keyword evidence="2" id="KW-1185">Reference proteome</keyword>